<evidence type="ECO:0000313" key="3">
    <source>
        <dbReference type="EMBL" id="CAH0112590.1"/>
    </source>
</evidence>
<protein>
    <recommendedName>
        <fullName evidence="2">CxC3 like cysteine cluster domain-containing protein</fullName>
    </recommendedName>
</protein>
<name>A0A8J2S443_9CRUS</name>
<sequence length="602" mass="70036">MINTRLVMRRNEKCFSGTVMRKKGLFKEANEKKSAENTQKKSRSNKKTLPTHVIEEKNVEGFNSHEENQEFLSVVDEGNNQVPSVFDATRVIHLERRTIAFKCKTESDSIHQRTPKSWNQRMKERLDDWESSKDILYKTFVSAKAYIRNVCGHAHKITCSATCNQTLHCNSPFHERLLFTDTVSPNLLPTSFINTDGKVIKQGRFDLSYPEFKCSECEGVMKAAENHLISSRWWPGSPKKMRRPLAMHIDGIMKLYRWLSSKGMDYSQLLNDIGIVSDAVFQEHTKKIIKLNQSWGKYQKIHAVVHSIKRESLTPLMADWPYRTSRNKNRVDMAKEEMYRHVHYLHDYELKSGCVFLCYDVFCQYWTFAEDLSKANNEFKLHTEIMKPFLSRWHGKTHAWYCQILYSEHWMKGAGLTTGETTEQSNSKMERYGSSTKHMSRANRRDHVTQAMIYCNTEKEERMPKLLPKIWASNKNRNSIAIGFIQAKANVIRYESELNRLVTEREEKMLGVNRNIDDKLAELANFCKPTISWLGLITRVHYGPQENPPYVLRRAQCFSVKRCTGVDENGQRCGFALANMHSTNTFNKHHLSHSLESTGNDF</sequence>
<organism evidence="3 4">
    <name type="scientific">Daphnia galeata</name>
    <dbReference type="NCBI Taxonomy" id="27404"/>
    <lineage>
        <taxon>Eukaryota</taxon>
        <taxon>Metazoa</taxon>
        <taxon>Ecdysozoa</taxon>
        <taxon>Arthropoda</taxon>
        <taxon>Crustacea</taxon>
        <taxon>Branchiopoda</taxon>
        <taxon>Diplostraca</taxon>
        <taxon>Cladocera</taxon>
        <taxon>Anomopoda</taxon>
        <taxon>Daphniidae</taxon>
        <taxon>Daphnia</taxon>
    </lineage>
</organism>
<accession>A0A8J2S443</accession>
<feature type="region of interest" description="Disordered" evidence="1">
    <location>
        <begin position="417"/>
        <end position="440"/>
    </location>
</feature>
<proteinExistence type="predicted"/>
<reference evidence="3" key="1">
    <citation type="submission" date="2021-11" db="EMBL/GenBank/DDBJ databases">
        <authorList>
            <person name="Schell T."/>
        </authorList>
    </citation>
    <scope>NUCLEOTIDE SEQUENCE</scope>
    <source>
        <strain evidence="3">M5</strain>
    </source>
</reference>
<dbReference type="OrthoDB" id="8942143at2759"/>
<dbReference type="Proteomes" id="UP000789390">
    <property type="component" value="Unassembled WGS sequence"/>
</dbReference>
<dbReference type="PANTHER" id="PTHR33104:SF2">
    <property type="entry name" value="CXC3 LIKE CYSTEINE CLUSTER DOMAIN-CONTAINING PROTEIN"/>
    <property type="match status" value="1"/>
</dbReference>
<dbReference type="InterPro" id="IPR040521">
    <property type="entry name" value="KDZ"/>
</dbReference>
<evidence type="ECO:0000256" key="1">
    <source>
        <dbReference type="SAM" id="MobiDB-lite"/>
    </source>
</evidence>
<dbReference type="AlphaFoldDB" id="A0A8J2S443"/>
<gene>
    <name evidence="3" type="ORF">DGAL_LOCUS16325</name>
</gene>
<dbReference type="PANTHER" id="PTHR33104">
    <property type="entry name" value="SI:DKEY-29D5.2"/>
    <property type="match status" value="1"/>
</dbReference>
<feature type="compositionally biased region" description="Basic and acidic residues" evidence="1">
    <location>
        <begin position="28"/>
        <end position="39"/>
    </location>
</feature>
<evidence type="ECO:0000313" key="4">
    <source>
        <dbReference type="Proteomes" id="UP000789390"/>
    </source>
</evidence>
<dbReference type="Pfam" id="PF18758">
    <property type="entry name" value="KDZ"/>
    <property type="match status" value="1"/>
</dbReference>
<feature type="compositionally biased region" description="Polar residues" evidence="1">
    <location>
        <begin position="418"/>
        <end position="437"/>
    </location>
</feature>
<keyword evidence="4" id="KW-1185">Reference proteome</keyword>
<dbReference type="Pfam" id="PF18804">
    <property type="entry name" value="CxC3"/>
    <property type="match status" value="1"/>
</dbReference>
<comment type="caution">
    <text evidence="3">The sequence shown here is derived from an EMBL/GenBank/DDBJ whole genome shotgun (WGS) entry which is preliminary data.</text>
</comment>
<dbReference type="EMBL" id="CAKKLH010000328">
    <property type="protein sequence ID" value="CAH0112590.1"/>
    <property type="molecule type" value="Genomic_DNA"/>
</dbReference>
<feature type="region of interest" description="Disordered" evidence="1">
    <location>
        <begin position="28"/>
        <end position="49"/>
    </location>
</feature>
<evidence type="ECO:0000259" key="2">
    <source>
        <dbReference type="Pfam" id="PF18804"/>
    </source>
</evidence>
<dbReference type="InterPro" id="IPR040564">
    <property type="entry name" value="CxC3-like"/>
</dbReference>
<feature type="domain" description="CxC3 like cysteine cluster" evidence="2">
    <location>
        <begin position="199"/>
        <end position="242"/>
    </location>
</feature>